<dbReference type="PaxDb" id="411902-CLOBOL_05218"/>
<organism evidence="8 9">
    <name type="scientific">Enterocloster bolteae (strain ATCC BAA-613 / DSM 15670 / CCUG 46953 / JCM 12243 / WAL 16351)</name>
    <name type="common">Clostridium bolteae</name>
    <dbReference type="NCBI Taxonomy" id="411902"/>
    <lineage>
        <taxon>Bacteria</taxon>
        <taxon>Bacillati</taxon>
        <taxon>Bacillota</taxon>
        <taxon>Clostridia</taxon>
        <taxon>Lachnospirales</taxon>
        <taxon>Lachnospiraceae</taxon>
        <taxon>Enterocloster</taxon>
    </lineage>
</organism>
<dbReference type="GO" id="GO:1902600">
    <property type="term" value="P:proton transmembrane transport"/>
    <property type="evidence" value="ECO:0007669"/>
    <property type="project" value="InterPro"/>
</dbReference>
<proteinExistence type="predicted"/>
<dbReference type="InterPro" id="IPR006153">
    <property type="entry name" value="Cation/H_exchanger_TM"/>
</dbReference>
<feature type="transmembrane region" description="Helical" evidence="6">
    <location>
        <begin position="178"/>
        <end position="203"/>
    </location>
</feature>
<dbReference type="PANTHER" id="PTHR43021">
    <property type="entry name" value="NA(+)/H(+) ANTIPORTER-RELATED"/>
    <property type="match status" value="1"/>
</dbReference>
<comment type="subcellular location">
    <subcellularLocation>
        <location evidence="1">Membrane</location>
        <topology evidence="1">Multi-pass membrane protein</topology>
    </subcellularLocation>
</comment>
<keyword evidence="2 6" id="KW-0812">Transmembrane</keyword>
<feature type="transmembrane region" description="Helical" evidence="6">
    <location>
        <begin position="303"/>
        <end position="332"/>
    </location>
</feature>
<protein>
    <recommendedName>
        <fullName evidence="7">Cation/H+ exchanger transmembrane domain-containing protein</fullName>
    </recommendedName>
</protein>
<name>A8RYT0_ENTBW</name>
<gene>
    <name evidence="8" type="ORF">CLOBOL_05218</name>
</gene>
<sequence length="522" mass="53788">MILSPNTTIIKQNKKTQKGVLIMALFLSNLGAAGIILTIAVMLASGFLLTRITKRLHLPNVTGYIIAGVIIGPWCLNLVPSQYIGQMDFITDLALAFIAFGVGKYFKLSSLKANGKKMVILTLFESLTAGIFITIVMLIMGLSLSFSLLLGAIGCATAPASTIMTIRQYKAKGPFVDTILQVVALDDAVSLIAFSVCAAFVQASSSNGSVTVSQIAFPVLFNLLALALGGLSGVVLSRLIHKRRSKDHSLVLACVTIMGVAGICTSLNVSPLLACMASGAAYINASGNKHLFKQLNQFTPPLLVMFFVLSGMRLSIPSLAAAGVIGIVYFLVRIAGKYTGSALGAAVTHASPEIRRYFGLALIPQAGVSIGLAVLGQRMLPAESGQLLSTIILSSGLLYEMVGPACAKASIKLSGSVPGKAAVDKAAAGKAAAGKAAAEKAAAGKAAAEKAAAEKAAAEKVIAGSSSASGPDIAKADGVEQPVHKAGAAALEEQTRKKAPDTGNDTNDTVSAQQVRPRHAVV</sequence>
<accession>A8RYT0</accession>
<dbReference type="EMBL" id="ABCC02000039">
    <property type="protein sequence ID" value="EDP14675.1"/>
    <property type="molecule type" value="Genomic_DNA"/>
</dbReference>
<dbReference type="GO" id="GO:0016020">
    <property type="term" value="C:membrane"/>
    <property type="evidence" value="ECO:0007669"/>
    <property type="project" value="UniProtKB-SubCell"/>
</dbReference>
<dbReference type="HOGENOM" id="CLU_031031_1_0_9"/>
<dbReference type="Proteomes" id="UP000005396">
    <property type="component" value="Unassembled WGS sequence"/>
</dbReference>
<dbReference type="eggNOG" id="COG0475">
    <property type="taxonomic scope" value="Bacteria"/>
</dbReference>
<evidence type="ECO:0000256" key="5">
    <source>
        <dbReference type="SAM" id="MobiDB-lite"/>
    </source>
</evidence>
<feature type="transmembrane region" description="Helical" evidence="6">
    <location>
        <begin position="357"/>
        <end position="375"/>
    </location>
</feature>
<reference evidence="8 9" key="1">
    <citation type="submission" date="2007-08" db="EMBL/GenBank/DDBJ databases">
        <authorList>
            <person name="Fulton L."/>
            <person name="Clifton S."/>
            <person name="Fulton B."/>
            <person name="Xu J."/>
            <person name="Minx P."/>
            <person name="Pepin K.H."/>
            <person name="Johnson M."/>
            <person name="Thiruvilangam P."/>
            <person name="Bhonagiri V."/>
            <person name="Nash W.E."/>
            <person name="Mardis E.R."/>
            <person name="Wilson R.K."/>
        </authorList>
    </citation>
    <scope>NUCLEOTIDE SEQUENCE [LARGE SCALE GENOMIC DNA]</scope>
    <source>
        <strain evidence="9">ATCC BAA-613 / DSM 15670 / CCUG 46953 / JCM 12243 / WAL 16351</strain>
    </source>
</reference>
<evidence type="ECO:0000256" key="6">
    <source>
        <dbReference type="SAM" id="Phobius"/>
    </source>
</evidence>
<evidence type="ECO:0000313" key="9">
    <source>
        <dbReference type="Proteomes" id="UP000005396"/>
    </source>
</evidence>
<dbReference type="Pfam" id="PF00999">
    <property type="entry name" value="Na_H_Exchanger"/>
    <property type="match status" value="1"/>
</dbReference>
<feature type="transmembrane region" description="Helical" evidence="6">
    <location>
        <begin position="89"/>
        <end position="106"/>
    </location>
</feature>
<keyword evidence="3 6" id="KW-1133">Transmembrane helix</keyword>
<feature type="transmembrane region" description="Helical" evidence="6">
    <location>
        <begin position="61"/>
        <end position="83"/>
    </location>
</feature>
<evidence type="ECO:0000256" key="1">
    <source>
        <dbReference type="ARBA" id="ARBA00004141"/>
    </source>
</evidence>
<evidence type="ECO:0000256" key="2">
    <source>
        <dbReference type="ARBA" id="ARBA00022692"/>
    </source>
</evidence>
<feature type="transmembrane region" description="Helical" evidence="6">
    <location>
        <begin position="20"/>
        <end position="49"/>
    </location>
</feature>
<evidence type="ECO:0000259" key="7">
    <source>
        <dbReference type="Pfam" id="PF00999"/>
    </source>
</evidence>
<dbReference type="Gene3D" id="1.20.1530.20">
    <property type="match status" value="1"/>
</dbReference>
<dbReference type="AlphaFoldDB" id="A8RYT0"/>
<feature type="transmembrane region" description="Helical" evidence="6">
    <location>
        <begin position="250"/>
        <end position="283"/>
    </location>
</feature>
<feature type="compositionally biased region" description="Polar residues" evidence="5">
    <location>
        <begin position="503"/>
        <end position="514"/>
    </location>
</feature>
<comment type="caution">
    <text evidence="8">The sequence shown here is derived from an EMBL/GenBank/DDBJ whole genome shotgun (WGS) entry which is preliminary data.</text>
</comment>
<feature type="region of interest" description="Disordered" evidence="5">
    <location>
        <begin position="464"/>
        <end position="522"/>
    </location>
</feature>
<feature type="transmembrane region" description="Helical" evidence="6">
    <location>
        <begin position="118"/>
        <end position="140"/>
    </location>
</feature>
<dbReference type="InterPro" id="IPR038770">
    <property type="entry name" value="Na+/solute_symporter_sf"/>
</dbReference>
<evidence type="ECO:0000256" key="4">
    <source>
        <dbReference type="ARBA" id="ARBA00023136"/>
    </source>
</evidence>
<keyword evidence="4 6" id="KW-0472">Membrane</keyword>
<evidence type="ECO:0000256" key="3">
    <source>
        <dbReference type="ARBA" id="ARBA00022989"/>
    </source>
</evidence>
<feature type="transmembrane region" description="Helical" evidence="6">
    <location>
        <begin position="146"/>
        <end position="166"/>
    </location>
</feature>
<evidence type="ECO:0000313" key="8">
    <source>
        <dbReference type="EMBL" id="EDP14675.1"/>
    </source>
</evidence>
<dbReference type="GO" id="GO:0015297">
    <property type="term" value="F:antiporter activity"/>
    <property type="evidence" value="ECO:0007669"/>
    <property type="project" value="InterPro"/>
</dbReference>
<reference evidence="8 9" key="2">
    <citation type="submission" date="2007-09" db="EMBL/GenBank/DDBJ databases">
        <title>Draft genome sequence of Clostridium bolteae (ATCC BAA-613).</title>
        <authorList>
            <person name="Sudarsanam P."/>
            <person name="Ley R."/>
            <person name="Guruge J."/>
            <person name="Turnbaugh P.J."/>
            <person name="Mahowald M."/>
            <person name="Liep D."/>
            <person name="Gordon J."/>
        </authorList>
    </citation>
    <scope>NUCLEOTIDE SEQUENCE [LARGE SCALE GENOMIC DNA]</scope>
    <source>
        <strain evidence="9">ATCC BAA-613 / DSM 15670 / CCUG 46953 / JCM 12243 / WAL 16351</strain>
    </source>
</reference>
<feature type="transmembrane region" description="Helical" evidence="6">
    <location>
        <begin position="215"/>
        <end position="238"/>
    </location>
</feature>
<dbReference type="PANTHER" id="PTHR43021:SF2">
    <property type="entry name" value="CATION_H+ EXCHANGER DOMAIN-CONTAINING PROTEIN"/>
    <property type="match status" value="1"/>
</dbReference>
<feature type="domain" description="Cation/H+ exchanger transmembrane" evidence="7">
    <location>
        <begin position="48"/>
        <end position="393"/>
    </location>
</feature>